<organism evidence="1">
    <name type="scientific">marine sediment metagenome</name>
    <dbReference type="NCBI Taxonomy" id="412755"/>
    <lineage>
        <taxon>unclassified sequences</taxon>
        <taxon>metagenomes</taxon>
        <taxon>ecological metagenomes</taxon>
    </lineage>
</organism>
<dbReference type="AlphaFoldDB" id="A0A0F9VSF3"/>
<name>A0A0F9VSF3_9ZZZZ</name>
<gene>
    <name evidence="1" type="ORF">LCGC14_0370720</name>
</gene>
<comment type="caution">
    <text evidence="1">The sequence shown here is derived from an EMBL/GenBank/DDBJ whole genome shotgun (WGS) entry which is preliminary data.</text>
</comment>
<proteinExistence type="predicted"/>
<protein>
    <submittedName>
        <fullName evidence="1">Uncharacterized protein</fullName>
    </submittedName>
</protein>
<evidence type="ECO:0000313" key="1">
    <source>
        <dbReference type="EMBL" id="KKN76386.1"/>
    </source>
</evidence>
<sequence>MIIIERLQTGGFKVTEKGNLFYSSNLWYYSYTKGGASIATISMSLQDGTKITTGAAAADWTIDGVSGFTTIDQVVAALDLINVGASKPRSTNYDLEVAIGLIPGVASLGIISNQADVGLTFADLWNGGGNLVFPTVAEEWEVVSSSVNDTIAGTGAQKIIIQTLAADYTQQAEVEVDMNGTTPVVISGTHFRKNRFVTSQVGSLGENDGDITLRVSGGGLVRSVMKAGDLSSFDSFFTVPLGKTAFWEQAVIFAPKGEDVRVRPRIQIGGVGPFAVGGISSNYQSNVIYPFKTFLKLPEKSEILFQARSDTNPNTFVTAVMEFKIINSSLVSEVSPAFNFLP</sequence>
<reference evidence="1" key="1">
    <citation type="journal article" date="2015" name="Nature">
        <title>Complex archaea that bridge the gap between prokaryotes and eukaryotes.</title>
        <authorList>
            <person name="Spang A."/>
            <person name="Saw J.H."/>
            <person name="Jorgensen S.L."/>
            <person name="Zaremba-Niedzwiedzka K."/>
            <person name="Martijn J."/>
            <person name="Lind A.E."/>
            <person name="van Eijk R."/>
            <person name="Schleper C."/>
            <person name="Guy L."/>
            <person name="Ettema T.J."/>
        </authorList>
    </citation>
    <scope>NUCLEOTIDE SEQUENCE</scope>
</reference>
<accession>A0A0F9VSF3</accession>
<dbReference type="EMBL" id="LAZR01000296">
    <property type="protein sequence ID" value="KKN76386.1"/>
    <property type="molecule type" value="Genomic_DNA"/>
</dbReference>